<dbReference type="RefSeq" id="WP_076551609.1">
    <property type="nucleotide sequence ID" value="NZ_FTOL01000002.1"/>
</dbReference>
<evidence type="ECO:0000313" key="2">
    <source>
        <dbReference type="Proteomes" id="UP000186744"/>
    </source>
</evidence>
<reference evidence="2" key="1">
    <citation type="submission" date="2017-01" db="EMBL/GenBank/DDBJ databases">
        <authorList>
            <person name="Varghese N."/>
            <person name="Submissions S."/>
        </authorList>
    </citation>
    <scope>NUCLEOTIDE SEQUENCE [LARGE SCALE GENOMIC DNA]</scope>
    <source>
        <strain evidence="2">DSM 18017</strain>
    </source>
</reference>
<sequence>MFRTYKNVKTTYSTTQFSDLQEVINYIKDGSRPEVEKIKKLRTLEKGTNEFDKIKELQLPCVLWNFTTNGKRRTEDIIQSTGYIYFDIDDNLDFKFNPEYFTAHWRSVSNTGYGCIVKVSGVNSSNFKEAFKHIAELLSIPFDPKVNSISRVNILSYDPDICYNEYAQTIKCSFLSTDDIADINTENHQSSSNFREFYSYNRNGENVSIRYDNLEERKSQISINYDERGVCDLKDNKLLYSRAIIPKNINNGRRNTILSNIGIMIIALNPELSDGGFIEFIRKVNQTCCRPSMSDSNIMSICKSILDKREIWKLIPNQKKRFFFDPLMELTATLKQSLARIYVNKYRGELKKQSISDSFAGLLSEGRKFKIKDIQEETKASPTTIAKYLPEILMEQYGGDIDHMQPFFNAKKQIQKLLATAA</sequence>
<dbReference type="STRING" id="373668.SAMN05421786_102547"/>
<accession>A0A1N7MFF1</accession>
<dbReference type="AlphaFoldDB" id="A0A1N7MFF1"/>
<dbReference type="EMBL" id="FTOL01000002">
    <property type="protein sequence ID" value="SIS84866.1"/>
    <property type="molecule type" value="Genomic_DNA"/>
</dbReference>
<proteinExistence type="predicted"/>
<dbReference type="OrthoDB" id="786245at2"/>
<dbReference type="Proteomes" id="UP000186744">
    <property type="component" value="Unassembled WGS sequence"/>
</dbReference>
<gene>
    <name evidence="1" type="ORF">SAMN05421786_102547</name>
</gene>
<name>A0A1N7MFF1_9FLAO</name>
<evidence type="ECO:0000313" key="1">
    <source>
        <dbReference type="EMBL" id="SIS84866.1"/>
    </source>
</evidence>
<keyword evidence="2" id="KW-1185">Reference proteome</keyword>
<protein>
    <submittedName>
        <fullName evidence="1">Uncharacterized protein</fullName>
    </submittedName>
</protein>
<organism evidence="1 2">
    <name type="scientific">Chryseobacterium ureilyticum</name>
    <dbReference type="NCBI Taxonomy" id="373668"/>
    <lineage>
        <taxon>Bacteria</taxon>
        <taxon>Pseudomonadati</taxon>
        <taxon>Bacteroidota</taxon>
        <taxon>Flavobacteriia</taxon>
        <taxon>Flavobacteriales</taxon>
        <taxon>Weeksellaceae</taxon>
        <taxon>Chryseobacterium group</taxon>
        <taxon>Chryseobacterium</taxon>
    </lineage>
</organism>